<organism evidence="2 3">
    <name type="scientific">Enhygromyxa salina</name>
    <dbReference type="NCBI Taxonomy" id="215803"/>
    <lineage>
        <taxon>Bacteria</taxon>
        <taxon>Pseudomonadati</taxon>
        <taxon>Myxococcota</taxon>
        <taxon>Polyangia</taxon>
        <taxon>Nannocystales</taxon>
        <taxon>Nannocystaceae</taxon>
        <taxon>Enhygromyxa</taxon>
    </lineage>
</organism>
<comment type="caution">
    <text evidence="2">The sequence shown here is derived from an EMBL/GenBank/DDBJ whole genome shotgun (WGS) entry which is preliminary data.</text>
</comment>
<dbReference type="Proteomes" id="UP000238823">
    <property type="component" value="Unassembled WGS sequence"/>
</dbReference>
<accession>A0A2S9YN76</accession>
<evidence type="ECO:0000313" key="2">
    <source>
        <dbReference type="EMBL" id="PRQ06541.1"/>
    </source>
</evidence>
<evidence type="ECO:0000313" key="3">
    <source>
        <dbReference type="Proteomes" id="UP000238823"/>
    </source>
</evidence>
<dbReference type="AlphaFoldDB" id="A0A2S9YN76"/>
<sequence length="171" mass="17812">MKRPTLVQVLVLSLAACGPRKPGDGAGEEPPSDIAEETPDLPCGGADLQTDRYNCGTCGTICYGGGEGDYESGGCVNGVCGPSWFGVEWLEPTPLTCDDVCADTGQSCHANACSELTGLVCESVFGQPCTTMVSGDVPLLDFAGPCGDPIPWPPEVYYDGIRIAFCCCDEK</sequence>
<reference evidence="2 3" key="1">
    <citation type="submission" date="2018-03" db="EMBL/GenBank/DDBJ databases">
        <title>Draft Genome Sequences of the Obligatory Marine Myxobacteria Enhygromyxa salina SWB007.</title>
        <authorList>
            <person name="Poehlein A."/>
            <person name="Moghaddam J.A."/>
            <person name="Harms H."/>
            <person name="Alanjari M."/>
            <person name="Koenig G.M."/>
            <person name="Daniel R."/>
            <person name="Schaeberle T.F."/>
        </authorList>
    </citation>
    <scope>NUCLEOTIDE SEQUENCE [LARGE SCALE GENOMIC DNA]</scope>
    <source>
        <strain evidence="2 3">SWB007</strain>
    </source>
</reference>
<proteinExistence type="predicted"/>
<feature type="compositionally biased region" description="Acidic residues" evidence="1">
    <location>
        <begin position="26"/>
        <end position="39"/>
    </location>
</feature>
<protein>
    <submittedName>
        <fullName evidence="2">Uncharacterized protein</fullName>
    </submittedName>
</protein>
<dbReference type="PROSITE" id="PS51257">
    <property type="entry name" value="PROKAR_LIPOPROTEIN"/>
    <property type="match status" value="1"/>
</dbReference>
<evidence type="ECO:0000256" key="1">
    <source>
        <dbReference type="SAM" id="MobiDB-lite"/>
    </source>
</evidence>
<feature type="region of interest" description="Disordered" evidence="1">
    <location>
        <begin position="20"/>
        <end position="41"/>
    </location>
</feature>
<name>A0A2S9YN76_9BACT</name>
<dbReference type="EMBL" id="PVNL01000074">
    <property type="protein sequence ID" value="PRQ06541.1"/>
    <property type="molecule type" value="Genomic_DNA"/>
</dbReference>
<gene>
    <name evidence="2" type="ORF">ENSA7_38610</name>
</gene>